<dbReference type="EMBL" id="LT838813">
    <property type="protein sequence ID" value="SMD44072.1"/>
    <property type="molecule type" value="Genomic_DNA"/>
</dbReference>
<dbReference type="OrthoDB" id="9808602at2"/>
<dbReference type="PANTHER" id="PTHR30576:SF0">
    <property type="entry name" value="UNDECAPRENYL-PHOSPHATE N-ACETYLGALACTOSAMINYL 1-PHOSPHATE TRANSFERASE-RELATED"/>
    <property type="match status" value="1"/>
</dbReference>
<accession>A0A1W2H603</accession>
<dbReference type="Proteomes" id="UP000192333">
    <property type="component" value="Chromosome I"/>
</dbReference>
<dbReference type="AlphaFoldDB" id="A0A1W2H603"/>
<evidence type="ECO:0000259" key="2">
    <source>
        <dbReference type="Pfam" id="PF02397"/>
    </source>
</evidence>
<keyword evidence="3" id="KW-0808">Transferase</keyword>
<dbReference type="STRING" id="758820.SAMN00777080_2687"/>
<proteinExistence type="inferred from homology"/>
<name>A0A1W2H603_9BACT</name>
<gene>
    <name evidence="3" type="ORF">SAMN00777080_2687</name>
</gene>
<keyword evidence="4" id="KW-1185">Reference proteome</keyword>
<evidence type="ECO:0000313" key="4">
    <source>
        <dbReference type="Proteomes" id="UP000192333"/>
    </source>
</evidence>
<feature type="domain" description="Bacterial sugar transferase" evidence="2">
    <location>
        <begin position="204"/>
        <end position="356"/>
    </location>
</feature>
<evidence type="ECO:0000313" key="3">
    <source>
        <dbReference type="EMBL" id="SMD44072.1"/>
    </source>
</evidence>
<dbReference type="InterPro" id="IPR003362">
    <property type="entry name" value="Bact_transf"/>
</dbReference>
<dbReference type="Pfam" id="PF02397">
    <property type="entry name" value="Bac_transf"/>
    <property type="match status" value="1"/>
</dbReference>
<organism evidence="3 4">
    <name type="scientific">Aquiflexum balticum DSM 16537</name>
    <dbReference type="NCBI Taxonomy" id="758820"/>
    <lineage>
        <taxon>Bacteria</taxon>
        <taxon>Pseudomonadati</taxon>
        <taxon>Bacteroidota</taxon>
        <taxon>Cytophagia</taxon>
        <taxon>Cytophagales</taxon>
        <taxon>Cyclobacteriaceae</taxon>
        <taxon>Aquiflexum</taxon>
    </lineage>
</organism>
<sequence>MNLASTLQPIDYQESGIVPGVEDLFFSKSFPLDSHFFVRKYLQGIPVSEIHFAEKINHFQVIEKNSFAALVSVSKLNEFEEINELFEHSSRLLDKSGLIIGYLETYVNRKNKILEKYPHLLSQLIYRFDALLYRVFPKLPITQKVYDFITGGKGKLMSRVELTGRLYAFGFEVVDYQDIDNMHFFVATKISEPIKQADPTYWPIVKLKRVGEGGREFKVYKLRTMYPYSEYLQDYVYQHNNLTEGGKFKDDFRVSAFGKLLRKVWLDEIPMIWNWIKGDLKLVGVRPLSEQYFRLYSEELKTKRTQTKPGLLPPFYADLPKTLDEIMDSELRYLNAYARSPLKTDITYFFKILKNILFKGARSR</sequence>
<comment type="similarity">
    <text evidence="1">Belongs to the bacterial sugar transferase family.</text>
</comment>
<protein>
    <submittedName>
        <fullName evidence="3">Sugar transferases involved in lipopolysaccharide synthesis</fullName>
    </submittedName>
</protein>
<dbReference type="PANTHER" id="PTHR30576">
    <property type="entry name" value="COLANIC BIOSYNTHESIS UDP-GLUCOSE LIPID CARRIER TRANSFERASE"/>
    <property type="match status" value="1"/>
</dbReference>
<dbReference type="GO" id="GO:0016780">
    <property type="term" value="F:phosphotransferase activity, for other substituted phosphate groups"/>
    <property type="evidence" value="ECO:0007669"/>
    <property type="project" value="TreeGrafter"/>
</dbReference>
<reference evidence="4" key="1">
    <citation type="submission" date="2017-04" db="EMBL/GenBank/DDBJ databases">
        <authorList>
            <person name="Varghese N."/>
            <person name="Submissions S."/>
        </authorList>
    </citation>
    <scope>NUCLEOTIDE SEQUENCE [LARGE SCALE GENOMIC DNA]</scope>
    <source>
        <strain evidence="4">DSM 16537</strain>
    </source>
</reference>
<evidence type="ECO:0000256" key="1">
    <source>
        <dbReference type="ARBA" id="ARBA00006464"/>
    </source>
</evidence>